<keyword evidence="5 11" id="KW-0863">Zinc-finger</keyword>
<keyword evidence="4" id="KW-0677">Repeat</keyword>
<dbReference type="AlphaFoldDB" id="T1IHY5"/>
<evidence type="ECO:0000256" key="1">
    <source>
        <dbReference type="ARBA" id="ARBA00004123"/>
    </source>
</evidence>
<feature type="domain" description="C2H2-type" evidence="13">
    <location>
        <begin position="414"/>
        <end position="441"/>
    </location>
</feature>
<dbReference type="Proteomes" id="UP000014500">
    <property type="component" value="Unassembled WGS sequence"/>
</dbReference>
<keyword evidence="3" id="KW-0479">Metal-binding</keyword>
<feature type="domain" description="C2H2-type" evidence="13">
    <location>
        <begin position="300"/>
        <end position="327"/>
    </location>
</feature>
<dbReference type="Gene3D" id="3.30.160.60">
    <property type="entry name" value="Classic Zinc Finger"/>
    <property type="match status" value="7"/>
</dbReference>
<dbReference type="InterPro" id="IPR050636">
    <property type="entry name" value="C2H2-ZF_domain-containing"/>
</dbReference>
<feature type="domain" description="C2H2-type" evidence="13">
    <location>
        <begin position="386"/>
        <end position="413"/>
    </location>
</feature>
<dbReference type="PANTHER" id="PTHR47772:SF13">
    <property type="entry name" value="GASTRULA ZINC FINGER PROTEIN XLCGF49.1-LIKE-RELATED"/>
    <property type="match status" value="1"/>
</dbReference>
<feature type="domain" description="C2H2-type" evidence="13">
    <location>
        <begin position="272"/>
        <end position="299"/>
    </location>
</feature>
<dbReference type="FunFam" id="3.30.160.60:FF:001506">
    <property type="entry name" value="Zinc finger protein"/>
    <property type="match status" value="1"/>
</dbReference>
<dbReference type="OMA" id="NEKHICD"/>
<dbReference type="PANTHER" id="PTHR47772">
    <property type="entry name" value="ZINC FINGER PROTEIN 200"/>
    <property type="match status" value="1"/>
</dbReference>
<feature type="region of interest" description="Disordered" evidence="12">
    <location>
        <begin position="161"/>
        <end position="192"/>
    </location>
</feature>
<accession>T1IHY5</accession>
<dbReference type="SUPFAM" id="SSF57667">
    <property type="entry name" value="beta-beta-alpha zinc fingers"/>
    <property type="match status" value="4"/>
</dbReference>
<dbReference type="eggNOG" id="KOG1721">
    <property type="taxonomic scope" value="Eukaryota"/>
</dbReference>
<comment type="subcellular location">
    <subcellularLocation>
        <location evidence="1">Nucleus</location>
    </subcellularLocation>
</comment>
<feature type="domain" description="C2H2-type" evidence="13">
    <location>
        <begin position="328"/>
        <end position="356"/>
    </location>
</feature>
<evidence type="ECO:0000256" key="7">
    <source>
        <dbReference type="ARBA" id="ARBA00023015"/>
    </source>
</evidence>
<evidence type="ECO:0000256" key="5">
    <source>
        <dbReference type="ARBA" id="ARBA00022771"/>
    </source>
</evidence>
<evidence type="ECO:0000259" key="13">
    <source>
        <dbReference type="PROSITE" id="PS50157"/>
    </source>
</evidence>
<dbReference type="SMART" id="SM00355">
    <property type="entry name" value="ZnF_C2H2"/>
    <property type="match status" value="9"/>
</dbReference>
<dbReference type="PROSITE" id="PS00028">
    <property type="entry name" value="ZINC_FINGER_C2H2_1"/>
    <property type="match status" value="7"/>
</dbReference>
<dbReference type="GO" id="GO:0008270">
    <property type="term" value="F:zinc ion binding"/>
    <property type="evidence" value="ECO:0007669"/>
    <property type="project" value="UniProtKB-KW"/>
</dbReference>
<feature type="compositionally biased region" description="Polar residues" evidence="12">
    <location>
        <begin position="86"/>
        <end position="95"/>
    </location>
</feature>
<dbReference type="InterPro" id="IPR036236">
    <property type="entry name" value="Znf_C2H2_sf"/>
</dbReference>
<keyword evidence="6" id="KW-0862">Zinc</keyword>
<dbReference type="FunFam" id="3.30.160.60:FF:000710">
    <property type="entry name" value="Zinc finger protein 768"/>
    <property type="match status" value="1"/>
</dbReference>
<organism evidence="14 15">
    <name type="scientific">Strigamia maritima</name>
    <name type="common">European centipede</name>
    <name type="synonym">Geophilus maritimus</name>
    <dbReference type="NCBI Taxonomy" id="126957"/>
    <lineage>
        <taxon>Eukaryota</taxon>
        <taxon>Metazoa</taxon>
        <taxon>Ecdysozoa</taxon>
        <taxon>Arthropoda</taxon>
        <taxon>Myriapoda</taxon>
        <taxon>Chilopoda</taxon>
        <taxon>Pleurostigmophora</taxon>
        <taxon>Geophilomorpha</taxon>
        <taxon>Linotaeniidae</taxon>
        <taxon>Strigamia</taxon>
    </lineage>
</organism>
<evidence type="ECO:0000256" key="6">
    <source>
        <dbReference type="ARBA" id="ARBA00022833"/>
    </source>
</evidence>
<evidence type="ECO:0000256" key="4">
    <source>
        <dbReference type="ARBA" id="ARBA00022737"/>
    </source>
</evidence>
<dbReference type="PROSITE" id="PS50157">
    <property type="entry name" value="ZINC_FINGER_C2H2_2"/>
    <property type="match status" value="8"/>
</dbReference>
<dbReference type="GO" id="GO:0003677">
    <property type="term" value="F:DNA binding"/>
    <property type="evidence" value="ECO:0007669"/>
    <property type="project" value="UniProtKB-KW"/>
</dbReference>
<feature type="region of interest" description="Disordered" evidence="12">
    <location>
        <begin position="214"/>
        <end position="243"/>
    </location>
</feature>
<keyword evidence="9" id="KW-0804">Transcription</keyword>
<dbReference type="HOGENOM" id="CLU_405083_0_0_1"/>
<evidence type="ECO:0000313" key="14">
    <source>
        <dbReference type="EnsemblMetazoa" id="SMAR000465-PA"/>
    </source>
</evidence>
<feature type="compositionally biased region" description="Low complexity" evidence="12">
    <location>
        <begin position="96"/>
        <end position="108"/>
    </location>
</feature>
<comment type="similarity">
    <text evidence="2">Belongs to the krueppel C2H2-type zinc-finger protein family.</text>
</comment>
<proteinExistence type="inferred from homology"/>
<protein>
    <recommendedName>
        <fullName evidence="13">C2H2-type domain-containing protein</fullName>
    </recommendedName>
</protein>
<feature type="region of interest" description="Disordered" evidence="12">
    <location>
        <begin position="48"/>
        <end position="119"/>
    </location>
</feature>
<evidence type="ECO:0000256" key="11">
    <source>
        <dbReference type="PROSITE-ProRule" id="PRU00042"/>
    </source>
</evidence>
<evidence type="ECO:0000256" key="3">
    <source>
        <dbReference type="ARBA" id="ARBA00022723"/>
    </source>
</evidence>
<dbReference type="EnsemblMetazoa" id="SMAR000465-RA">
    <property type="protein sequence ID" value="SMAR000465-PA"/>
    <property type="gene ID" value="SMAR000465"/>
</dbReference>
<feature type="domain" description="C2H2-type" evidence="13">
    <location>
        <begin position="441"/>
        <end position="468"/>
    </location>
</feature>
<feature type="domain" description="C2H2-type" evidence="13">
    <location>
        <begin position="357"/>
        <end position="385"/>
    </location>
</feature>
<keyword evidence="10" id="KW-0539">Nucleus</keyword>
<dbReference type="EMBL" id="JH430051">
    <property type="status" value="NOT_ANNOTATED_CDS"/>
    <property type="molecule type" value="Genomic_DNA"/>
</dbReference>
<name>T1IHY5_STRMM</name>
<evidence type="ECO:0000256" key="12">
    <source>
        <dbReference type="SAM" id="MobiDB-lite"/>
    </source>
</evidence>
<keyword evidence="15" id="KW-1185">Reference proteome</keyword>
<evidence type="ECO:0000313" key="15">
    <source>
        <dbReference type="Proteomes" id="UP000014500"/>
    </source>
</evidence>
<reference evidence="15" key="1">
    <citation type="submission" date="2011-05" db="EMBL/GenBank/DDBJ databases">
        <authorList>
            <person name="Richards S.R."/>
            <person name="Qu J."/>
            <person name="Jiang H."/>
            <person name="Jhangiani S.N."/>
            <person name="Agravi P."/>
            <person name="Goodspeed R."/>
            <person name="Gross S."/>
            <person name="Mandapat C."/>
            <person name="Jackson L."/>
            <person name="Mathew T."/>
            <person name="Pu L."/>
            <person name="Thornton R."/>
            <person name="Saada N."/>
            <person name="Wilczek-Boney K.B."/>
            <person name="Lee S."/>
            <person name="Kovar C."/>
            <person name="Wu Y."/>
            <person name="Scherer S.E."/>
            <person name="Worley K.C."/>
            <person name="Muzny D.M."/>
            <person name="Gibbs R."/>
        </authorList>
    </citation>
    <scope>NUCLEOTIDE SEQUENCE</scope>
    <source>
        <strain evidence="15">Brora</strain>
    </source>
</reference>
<evidence type="ECO:0000256" key="2">
    <source>
        <dbReference type="ARBA" id="ARBA00006991"/>
    </source>
</evidence>
<dbReference type="Pfam" id="PF00096">
    <property type="entry name" value="zf-C2H2"/>
    <property type="match status" value="5"/>
</dbReference>
<sequence length="679" mass="77200">MGDPPVDVLNDIDALLSKLKHLPGGARLNALSKLQECLVEINGPSLHEESAVETPNNDEIDKTPSARKSPRKGKVGQREEVANKVARTTNSMKQETPSPTTKTTPTKLNTKRRLPSLPNWFNNFSDVPHFLTTPTRTKKTPPTTDPKLTKPCTVVLERQPLTTPTPLTPKTKQTTENTTTPTENTTIPTENTENTTAPIETITVPTETIEIETPIEIETTTTEPPKTRKRRKKTTETESDDDNKTCTTCNRTFINSSYLRIHMRKHTGEKPFSCDVCQRRFTQKSSLWVHMKRHEGKYDHRCTECDYKSVLKIDLIRHMPKHTGAKVFICEQCGKMFTTDMRLKDHIRHVHVRNEKHICDKCGFHTHRADNLRRHMAVKHSEDELFKCPVCGDVLKQRWTFIVHLRRHTGERPHICAECGKGFKSLSQLAVHRRTHREGEHICPDCDRKFKTKHHLVRHSIIHSGLKPYSCDYCPYTCNVKGNINKHMKSVHKLNNFSFRTLNKEQNEGQTLTDEPSAIARGQQVTQEFLQRISMRKDEQLTVEELQQQLPKVDENPVVEEPVLSSRRHREPTVGPRKARKVKEKEVEGVSEVFPVEILEDPTILVANNEVVRTTSENNDLLLLSVKQCLGDQLAVGDGGDGGSLVPVHYTRPQQVGDEAGNNNAASSMIYVIQVVPRE</sequence>
<dbReference type="InterPro" id="IPR013087">
    <property type="entry name" value="Znf_C2H2_type"/>
</dbReference>
<evidence type="ECO:0000256" key="10">
    <source>
        <dbReference type="ARBA" id="ARBA00023242"/>
    </source>
</evidence>
<keyword evidence="8" id="KW-0238">DNA-binding</keyword>
<dbReference type="FunFam" id="3.30.160.60:FF:000446">
    <property type="entry name" value="Zinc finger protein"/>
    <property type="match status" value="1"/>
</dbReference>
<reference evidence="14" key="2">
    <citation type="submission" date="2015-02" db="UniProtKB">
        <authorList>
            <consortium name="EnsemblMetazoa"/>
        </authorList>
    </citation>
    <scope>IDENTIFICATION</scope>
</reference>
<feature type="domain" description="C2H2-type" evidence="13">
    <location>
        <begin position="244"/>
        <end position="271"/>
    </location>
</feature>
<dbReference type="STRING" id="126957.T1IHY5"/>
<keyword evidence="7" id="KW-0805">Transcription regulation</keyword>
<evidence type="ECO:0000256" key="9">
    <source>
        <dbReference type="ARBA" id="ARBA00023163"/>
    </source>
</evidence>
<evidence type="ECO:0000256" key="8">
    <source>
        <dbReference type="ARBA" id="ARBA00023125"/>
    </source>
</evidence>
<dbReference type="GO" id="GO:0005634">
    <property type="term" value="C:nucleus"/>
    <property type="evidence" value="ECO:0007669"/>
    <property type="project" value="UniProtKB-SubCell"/>
</dbReference>